<dbReference type="PANTHER" id="PTHR13161:SF15">
    <property type="entry name" value="SPLICING FACTOR, SUPPRESSOR OF WHITE-APRICOT HOMOLOG"/>
    <property type="match status" value="1"/>
</dbReference>
<feature type="compositionally biased region" description="Basic and acidic residues" evidence="8">
    <location>
        <begin position="512"/>
        <end position="522"/>
    </location>
</feature>
<dbReference type="Pfam" id="PF01805">
    <property type="entry name" value="Surp"/>
    <property type="match status" value="2"/>
</dbReference>
<dbReference type="AlphaFoldDB" id="A0A6G0TFE8"/>
<feature type="region of interest" description="Disordered" evidence="8">
    <location>
        <begin position="500"/>
        <end position="522"/>
    </location>
</feature>
<dbReference type="SUPFAM" id="SSF109905">
    <property type="entry name" value="Surp module (SWAP domain)"/>
    <property type="match status" value="2"/>
</dbReference>
<keyword evidence="11" id="KW-1185">Reference proteome</keyword>
<feature type="compositionally biased region" description="Low complexity" evidence="8">
    <location>
        <begin position="793"/>
        <end position="808"/>
    </location>
</feature>
<sequence length="808" mass="92285">MSYINAYKNRTTNNGASEDEKQTLLVFGYSCKLFKDDEKALFIDQGKHLIPWMGDDTLKIDRYDCRGALSDLKSVEALPFGQSRWEGLTADEKKIEQLCDEERYKSLNDKSEEESIYQEEELKRLHQALNNDEKEYGQVGYKYEDESSNTSEIKTADDTEYDPELEEAFIPPRELEIPSNMHVPPTKKLNAIIEKTALFISKHGAQMEVLLKAKQAHNPQFEFLSYDRPLFPYYQHVLSAIRSCRYNPTLANDSAEDSLDSSNEESYLHPSLLKSAKQPETTPFIPNITYKPSADCSYSLLVNKIKEKQSAMPVEETIINEVETPPVTVTTSEFDGLTKSARRRLKKKLVSQSTLNTANSPDTDDNEIIDELSSVETTTNTKTESENSNPVQQNVTVGIDVPPNDLQIIIDKMASYVTKNGKQFEETARKRQDPRLKFLEPDDCFNAYYTQKLKLYATIKRLEQTAPLKLNVDSKTNSKLPVCFSLKKQKESEAVEIKKSALEDSANETSDDEHKKDRSDKTEFNHIKLNKSSTSVKKNPLQNTAKLAEERLKDKLAMAAKEKLSMLERERTKKEKEKIQAERKRKAAQFLASMKIISSSSKNSNIIKPSEKPDIQGLDIDLPVHTSVVNNVDQKPSIDEKNGLPDDDVKDLNIQPLPSKVQDVISIGSSDEDIVSNDGNLNKNINGNKSSKLSLQSRLQETLSRDNKRKKNERSDKEKDNYKRIKHYDESKEKTPDHRYSSRDRDRTSRRSKKSHSSHHSSSKDHKRERGSRRSKHKHKSKKSKKHTRNHNSDSSDNSSNTNNSRFS</sequence>
<dbReference type="PROSITE" id="PS50128">
    <property type="entry name" value="SURP"/>
    <property type="match status" value="2"/>
</dbReference>
<evidence type="ECO:0000313" key="10">
    <source>
        <dbReference type="EMBL" id="KAE9531972.1"/>
    </source>
</evidence>
<evidence type="ECO:0000256" key="8">
    <source>
        <dbReference type="SAM" id="MobiDB-lite"/>
    </source>
</evidence>
<feature type="compositionally biased region" description="Basic residues" evidence="8">
    <location>
        <begin position="750"/>
        <end position="761"/>
    </location>
</feature>
<evidence type="ECO:0000259" key="9">
    <source>
        <dbReference type="PROSITE" id="PS50128"/>
    </source>
</evidence>
<dbReference type="InterPro" id="IPR040397">
    <property type="entry name" value="SWAP"/>
</dbReference>
<feature type="compositionally biased region" description="Low complexity" evidence="8">
    <location>
        <begin position="676"/>
        <end position="700"/>
    </location>
</feature>
<dbReference type="Gene3D" id="1.10.10.790">
    <property type="entry name" value="Surp module"/>
    <property type="match status" value="2"/>
</dbReference>
<comment type="caution">
    <text evidence="10">The sequence shown here is derived from an EMBL/GenBank/DDBJ whole genome shotgun (WGS) entry which is preliminary data.</text>
</comment>
<keyword evidence="4" id="KW-0805">Transcription regulation</keyword>
<keyword evidence="6" id="KW-0508">mRNA splicing</keyword>
<dbReference type="SMART" id="SM00648">
    <property type="entry name" value="SWAP"/>
    <property type="match status" value="2"/>
</dbReference>
<dbReference type="GO" id="GO:0000395">
    <property type="term" value="P:mRNA 5'-splice site recognition"/>
    <property type="evidence" value="ECO:0007669"/>
    <property type="project" value="TreeGrafter"/>
</dbReference>
<evidence type="ECO:0000256" key="3">
    <source>
        <dbReference type="ARBA" id="ARBA00022884"/>
    </source>
</evidence>
<dbReference type="InterPro" id="IPR035967">
    <property type="entry name" value="SWAP/Surp_sf"/>
</dbReference>
<feature type="region of interest" description="Disordered" evidence="8">
    <location>
        <begin position="376"/>
        <end position="398"/>
    </location>
</feature>
<evidence type="ECO:0000313" key="11">
    <source>
        <dbReference type="Proteomes" id="UP000475862"/>
    </source>
</evidence>
<feature type="domain" description="SURP motif" evidence="9">
    <location>
        <begin position="409"/>
        <end position="449"/>
    </location>
</feature>
<feature type="compositionally biased region" description="Basic residues" evidence="8">
    <location>
        <begin position="769"/>
        <end position="790"/>
    </location>
</feature>
<accession>A0A6G0TFE8</accession>
<evidence type="ECO:0000256" key="2">
    <source>
        <dbReference type="ARBA" id="ARBA00022737"/>
    </source>
</evidence>
<dbReference type="Pfam" id="PF09750">
    <property type="entry name" value="DRY_EERY"/>
    <property type="match status" value="1"/>
</dbReference>
<keyword evidence="3" id="KW-0694">RNA-binding</keyword>
<reference evidence="10 11" key="1">
    <citation type="submission" date="2019-08" db="EMBL/GenBank/DDBJ databases">
        <title>The genome of the soybean aphid Biotype 1, its phylome, world population structure and adaptation to the North American continent.</title>
        <authorList>
            <person name="Giordano R."/>
            <person name="Donthu R.K."/>
            <person name="Hernandez A.G."/>
            <person name="Wright C.L."/>
            <person name="Zimin A.V."/>
        </authorList>
    </citation>
    <scope>NUCLEOTIDE SEQUENCE [LARGE SCALE GENOMIC DNA]</scope>
    <source>
        <tissue evidence="10">Whole aphids</tissue>
    </source>
</reference>
<feature type="domain" description="SURP motif" evidence="9">
    <location>
        <begin position="192"/>
        <end position="234"/>
    </location>
</feature>
<feature type="coiled-coil region" evidence="7">
    <location>
        <begin position="557"/>
        <end position="589"/>
    </location>
</feature>
<feature type="compositionally biased region" description="Low complexity" evidence="8">
    <location>
        <begin position="376"/>
        <end position="389"/>
    </location>
</feature>
<keyword evidence="5" id="KW-0804">Transcription</keyword>
<protein>
    <recommendedName>
        <fullName evidence="9">SURP motif domain-containing protein</fullName>
    </recommendedName>
</protein>
<evidence type="ECO:0000256" key="7">
    <source>
        <dbReference type="SAM" id="Coils"/>
    </source>
</evidence>
<dbReference type="Proteomes" id="UP000475862">
    <property type="component" value="Unassembled WGS sequence"/>
</dbReference>
<keyword evidence="2" id="KW-0677">Repeat</keyword>
<feature type="region of interest" description="Disordered" evidence="8">
    <location>
        <begin position="631"/>
        <end position="656"/>
    </location>
</feature>
<evidence type="ECO:0000256" key="1">
    <source>
        <dbReference type="ARBA" id="ARBA00022664"/>
    </source>
</evidence>
<dbReference type="EMBL" id="VYZN01000040">
    <property type="protein sequence ID" value="KAE9531972.1"/>
    <property type="molecule type" value="Genomic_DNA"/>
</dbReference>
<keyword evidence="7" id="KW-0175">Coiled coil</keyword>
<dbReference type="SMART" id="SM01141">
    <property type="entry name" value="DRY_EERY"/>
    <property type="match status" value="1"/>
</dbReference>
<evidence type="ECO:0000256" key="6">
    <source>
        <dbReference type="ARBA" id="ARBA00023187"/>
    </source>
</evidence>
<gene>
    <name evidence="10" type="ORF">AGLY_010174</name>
</gene>
<name>A0A6G0TFE8_APHGL</name>
<dbReference type="GO" id="GO:0003723">
    <property type="term" value="F:RNA binding"/>
    <property type="evidence" value="ECO:0007669"/>
    <property type="project" value="UniProtKB-KW"/>
</dbReference>
<keyword evidence="1" id="KW-0507">mRNA processing</keyword>
<evidence type="ECO:0000256" key="5">
    <source>
        <dbReference type="ARBA" id="ARBA00023163"/>
    </source>
</evidence>
<evidence type="ECO:0000256" key="4">
    <source>
        <dbReference type="ARBA" id="ARBA00023015"/>
    </source>
</evidence>
<organism evidence="10 11">
    <name type="scientific">Aphis glycines</name>
    <name type="common">Soybean aphid</name>
    <dbReference type="NCBI Taxonomy" id="307491"/>
    <lineage>
        <taxon>Eukaryota</taxon>
        <taxon>Metazoa</taxon>
        <taxon>Ecdysozoa</taxon>
        <taxon>Arthropoda</taxon>
        <taxon>Hexapoda</taxon>
        <taxon>Insecta</taxon>
        <taxon>Pterygota</taxon>
        <taxon>Neoptera</taxon>
        <taxon>Paraneoptera</taxon>
        <taxon>Hemiptera</taxon>
        <taxon>Sternorrhyncha</taxon>
        <taxon>Aphidomorpha</taxon>
        <taxon>Aphidoidea</taxon>
        <taxon>Aphididae</taxon>
        <taxon>Aphidini</taxon>
        <taxon>Aphis</taxon>
        <taxon>Aphis</taxon>
    </lineage>
</organism>
<feature type="region of interest" description="Disordered" evidence="8">
    <location>
        <begin position="672"/>
        <end position="808"/>
    </location>
</feature>
<dbReference type="PANTHER" id="PTHR13161">
    <property type="entry name" value="SPLICING FACTOR SUPPRESSOR OF WHITE APRICOT"/>
    <property type="match status" value="1"/>
</dbReference>
<proteinExistence type="predicted"/>
<dbReference type="InterPro" id="IPR000061">
    <property type="entry name" value="Surp"/>
</dbReference>
<dbReference type="InterPro" id="IPR019147">
    <property type="entry name" value="SWAP_N_domain"/>
</dbReference>
<dbReference type="OrthoDB" id="5836667at2759"/>
<feature type="compositionally biased region" description="Basic and acidic residues" evidence="8">
    <location>
        <begin position="713"/>
        <end position="749"/>
    </location>
</feature>